<evidence type="ECO:0000256" key="4">
    <source>
        <dbReference type="ARBA" id="ARBA00022741"/>
    </source>
</evidence>
<dbReference type="CDD" id="cd00071">
    <property type="entry name" value="GMPK"/>
    <property type="match status" value="1"/>
</dbReference>
<evidence type="ECO:0000313" key="8">
    <source>
        <dbReference type="EMBL" id="KOO27682.1"/>
    </source>
</evidence>
<dbReference type="PROSITE" id="PS50052">
    <property type="entry name" value="GUANYLATE_KINASE_2"/>
    <property type="match status" value="1"/>
</dbReference>
<dbReference type="InterPro" id="IPR008145">
    <property type="entry name" value="GK/Ca_channel_bsu"/>
</dbReference>
<dbReference type="AlphaFoldDB" id="A0A0M0JMY7"/>
<reference evidence="9" key="1">
    <citation type="journal article" date="2015" name="PLoS Genet.">
        <title>Genome Sequence and Transcriptome Analyses of Chrysochromulina tobin: Metabolic Tools for Enhanced Algal Fitness in the Prominent Order Prymnesiales (Haptophyceae).</title>
        <authorList>
            <person name="Hovde B.T."/>
            <person name="Deodato C.R."/>
            <person name="Hunsperger H.M."/>
            <person name="Ryken S.A."/>
            <person name="Yost W."/>
            <person name="Jha R.K."/>
            <person name="Patterson J."/>
            <person name="Monnat R.J. Jr."/>
            <person name="Barlow S.B."/>
            <person name="Starkenburg S.R."/>
            <person name="Cattolico R.A."/>
        </authorList>
    </citation>
    <scope>NUCLEOTIDE SEQUENCE</scope>
    <source>
        <strain evidence="9">CCMP291</strain>
    </source>
</reference>
<dbReference type="GO" id="GO:0005829">
    <property type="term" value="C:cytosol"/>
    <property type="evidence" value="ECO:0007669"/>
    <property type="project" value="TreeGrafter"/>
</dbReference>
<evidence type="ECO:0000259" key="7">
    <source>
        <dbReference type="PROSITE" id="PS50052"/>
    </source>
</evidence>
<sequence length="253" mass="27446">MVLTALACLRRYSVITLGSGLVASAAARSFATDTRPTAHAAIASPGPTGELRSLEQRVSALEELHRKRPVVVCGPSGVGKGTLLGRLLKDYPDQFGFSVSHTTRAPRKGEENGVHYYFVDISEMEAMIARGEFLEYARVHNKIYGTSIAGVRAVADTGKTCLLDIDVQGAALVKKTNLNARFIFISPPALNVLEARLRGRGTESEKEIAVRLENAQKEMASLEISGFYDAVIVNDDLEVAYARLKQILLVPES</sequence>
<dbReference type="EMBL" id="JWZX01002685">
    <property type="protein sequence ID" value="KOO27682.1"/>
    <property type="molecule type" value="Genomic_DNA"/>
</dbReference>
<dbReference type="InterPro" id="IPR008144">
    <property type="entry name" value="Guanylate_kin-like_dom"/>
</dbReference>
<evidence type="ECO:0000313" key="9">
    <source>
        <dbReference type="Proteomes" id="UP000037460"/>
    </source>
</evidence>
<dbReference type="OrthoDB" id="6334211at2759"/>
<evidence type="ECO:0000256" key="6">
    <source>
        <dbReference type="ARBA" id="ARBA00022840"/>
    </source>
</evidence>
<dbReference type="Proteomes" id="UP000037460">
    <property type="component" value="Unassembled WGS sequence"/>
</dbReference>
<proteinExistence type="inferred from homology"/>
<keyword evidence="3" id="KW-0808">Transferase</keyword>
<dbReference type="InterPro" id="IPR017665">
    <property type="entry name" value="Guanylate_kinase"/>
</dbReference>
<comment type="caution">
    <text evidence="8">The sequence shown here is derived from an EMBL/GenBank/DDBJ whole genome shotgun (WGS) entry which is preliminary data.</text>
</comment>
<accession>A0A0M0JMY7</accession>
<keyword evidence="5 8" id="KW-0418">Kinase</keyword>
<protein>
    <recommendedName>
        <fullName evidence="2">guanylate kinase</fullName>
        <ecNumber evidence="2">2.7.4.8</ecNumber>
    </recommendedName>
</protein>
<dbReference type="HAMAP" id="MF_00328">
    <property type="entry name" value="Guanylate_kinase"/>
    <property type="match status" value="1"/>
</dbReference>
<evidence type="ECO:0000256" key="1">
    <source>
        <dbReference type="ARBA" id="ARBA00005790"/>
    </source>
</evidence>
<gene>
    <name evidence="8" type="ORF">Ctob_008993</name>
</gene>
<dbReference type="InterPro" id="IPR027417">
    <property type="entry name" value="P-loop_NTPase"/>
</dbReference>
<dbReference type="FunFam" id="3.40.50.300:FF:000776">
    <property type="entry name" value="Guanylate kinase 2"/>
    <property type="match status" value="1"/>
</dbReference>
<dbReference type="PANTHER" id="PTHR23117:SF13">
    <property type="entry name" value="GUANYLATE KINASE"/>
    <property type="match status" value="1"/>
</dbReference>
<dbReference type="PANTHER" id="PTHR23117">
    <property type="entry name" value="GUANYLATE KINASE-RELATED"/>
    <property type="match status" value="1"/>
</dbReference>
<evidence type="ECO:0000256" key="3">
    <source>
        <dbReference type="ARBA" id="ARBA00022679"/>
    </source>
</evidence>
<dbReference type="SUPFAM" id="SSF52540">
    <property type="entry name" value="P-loop containing nucleoside triphosphate hydrolases"/>
    <property type="match status" value="1"/>
</dbReference>
<dbReference type="InterPro" id="IPR020590">
    <property type="entry name" value="Guanylate_kinase_CS"/>
</dbReference>
<evidence type="ECO:0000256" key="5">
    <source>
        <dbReference type="ARBA" id="ARBA00022777"/>
    </source>
</evidence>
<evidence type="ECO:0000256" key="2">
    <source>
        <dbReference type="ARBA" id="ARBA00012961"/>
    </source>
</evidence>
<organism evidence="8 9">
    <name type="scientific">Chrysochromulina tobinii</name>
    <dbReference type="NCBI Taxonomy" id="1460289"/>
    <lineage>
        <taxon>Eukaryota</taxon>
        <taxon>Haptista</taxon>
        <taxon>Haptophyta</taxon>
        <taxon>Prymnesiophyceae</taxon>
        <taxon>Prymnesiales</taxon>
        <taxon>Chrysochromulinaceae</taxon>
        <taxon>Chrysochromulina</taxon>
    </lineage>
</organism>
<keyword evidence="6" id="KW-0067">ATP-binding</keyword>
<comment type="similarity">
    <text evidence="1">Belongs to the guanylate kinase family.</text>
</comment>
<dbReference type="NCBIfam" id="TIGR03263">
    <property type="entry name" value="guanyl_kin"/>
    <property type="match status" value="1"/>
</dbReference>
<dbReference type="EC" id="2.7.4.8" evidence="2"/>
<dbReference type="Pfam" id="PF00625">
    <property type="entry name" value="Guanylate_kin"/>
    <property type="match status" value="1"/>
</dbReference>
<keyword evidence="9" id="KW-1185">Reference proteome</keyword>
<dbReference type="SMART" id="SM00072">
    <property type="entry name" value="GuKc"/>
    <property type="match status" value="1"/>
</dbReference>
<dbReference type="Gene3D" id="3.40.50.300">
    <property type="entry name" value="P-loop containing nucleotide triphosphate hydrolases"/>
    <property type="match status" value="1"/>
</dbReference>
<feature type="domain" description="Guanylate kinase-like" evidence="7">
    <location>
        <begin position="67"/>
        <end position="249"/>
    </location>
</feature>
<dbReference type="PROSITE" id="PS00856">
    <property type="entry name" value="GUANYLATE_KINASE_1"/>
    <property type="match status" value="1"/>
</dbReference>
<dbReference type="GO" id="GO:0005524">
    <property type="term" value="F:ATP binding"/>
    <property type="evidence" value="ECO:0007669"/>
    <property type="project" value="UniProtKB-KW"/>
</dbReference>
<dbReference type="GO" id="GO:0004385">
    <property type="term" value="F:GMP kinase activity"/>
    <property type="evidence" value="ECO:0007669"/>
    <property type="project" value="UniProtKB-EC"/>
</dbReference>
<keyword evidence="4" id="KW-0547">Nucleotide-binding</keyword>
<name>A0A0M0JMY7_9EUKA</name>